<keyword evidence="5" id="KW-0460">Magnesium</keyword>
<name>A0A1M2VLI2_TRAPU</name>
<feature type="compositionally biased region" description="Low complexity" evidence="12">
    <location>
        <begin position="838"/>
        <end position="847"/>
    </location>
</feature>
<dbReference type="GO" id="GO:0004659">
    <property type="term" value="F:prenyltransferase activity"/>
    <property type="evidence" value="ECO:0007669"/>
    <property type="project" value="InterPro"/>
</dbReference>
<feature type="compositionally biased region" description="Low complexity" evidence="12">
    <location>
        <begin position="592"/>
        <end position="610"/>
    </location>
</feature>
<feature type="compositionally biased region" description="Gly residues" evidence="12">
    <location>
        <begin position="37"/>
        <end position="62"/>
    </location>
</feature>
<evidence type="ECO:0000256" key="5">
    <source>
        <dbReference type="ARBA" id="ARBA00022842"/>
    </source>
</evidence>
<sequence length="1146" mass="123519">MNRHHPYGGSYDGPPRRGGPPGNYGPGPDRSHRYDRGGGAPRGRGFGRGRGGGHSSYGGGYGNAAQYDQGPPQGQMGGYNNNYQSMPPQDPYYQNGNYAAPGPGQYNAPDPSGGFDQGYGFEDGSDQNYNQGGGYGRSPQKKPQRRERDDKVHDSIIEERLQRERPCRTLFIRNIKASSPRSRMGIPPTVPNQRRTQYETNSDDVRRLFEEHGEIKTFFDLIANRGMVFVTYFDLRAAERARDRLQGSEISGRPIDVHYSLPRDDNGKGADRQREQELQGTLLVTLRSPSNQPIDDGEVRHKFQQLGDVKAVGPVGDRPDQRFVEYYDTRASEEAHDRLRHQGLQDGVMEIVFAASGGDDPRGGSPRREREEHGGFERQRDWEEPTTRGRRGGRGGRGRGRGYGGGGGGDDYGGDRRDWNRDRTRSNEDEFGRAPRGGGGGDFNRGGHRSNGSGSYGGGPGYGAPPPTYGQSSAPAEAADERERLEQAKKVQQLLAALKQPQAAAAAPAPTPAAPPAPPPAMPQMPPAPAAPTPYYNQSPMVMSPQPPAYGNNHGAAPPANPYASLSSPPQPQQPPQNASAASIPGLPPNILALLQQGSQAQQSPAQTGSLPPPMPPYSMPPASAMIGAQQAQQQQSPPMPGMPPSATNQPGYAQLMAYLLGHLLVLPIEPPKKDDKDEDDDPPMLLALNSETSIPWDILETKKKASSAQPQAPPVNDALFATSAVPKAPAPRPDPYALVAPQLKELRETLLNLLGSSHPSLTEIAKYYFLHPSKQLRPLLVLLFSQATNGLGSGWYLKKWAADCEGAGGRAEELDQPLTRADVLNDWNPSMPDNTASFSSSFSLRSPRPPHQPPLPPPFPPSLHIPAVEAPAALLPTQLRLAQIVEMIHVASLLHDDVIDKSPLRRGAASAPAAFGNKLSVLAGDFLLGRTSAALSRLGENEVVELIASVIANLVEGEILQLKAVHADALGLAGLSPTVGQDNWNIYLQKTYLKTASLMAKGARAAVVLGGCKEGEVWKEAAYAYGRNLGIAFQLMDDVLDYEAGDATLGKPGGADLQLGLATGPALFAWEEHPEMGPLIKRKFEQPGDVELARDLVRRSSGVERTRELARAHADKAREVLSVLPDSDAKAALEVLTERVVKRTS</sequence>
<evidence type="ECO:0000256" key="10">
    <source>
        <dbReference type="ARBA" id="ARBA00032873"/>
    </source>
</evidence>
<dbReference type="Gene3D" id="1.10.600.10">
    <property type="entry name" value="Farnesyl Diphosphate Synthase"/>
    <property type="match status" value="1"/>
</dbReference>
<dbReference type="SUPFAM" id="SSF54928">
    <property type="entry name" value="RNA-binding domain, RBD"/>
    <property type="match status" value="1"/>
</dbReference>
<reference evidence="14 15" key="1">
    <citation type="submission" date="2016-10" db="EMBL/GenBank/DDBJ databases">
        <title>Genome sequence of the basidiomycete white-rot fungus Trametes pubescens.</title>
        <authorList>
            <person name="Makela M.R."/>
            <person name="Granchi Z."/>
            <person name="Peng M."/>
            <person name="De Vries R.P."/>
            <person name="Grigoriev I."/>
            <person name="Riley R."/>
            <person name="Hilden K."/>
        </authorList>
    </citation>
    <scope>NUCLEOTIDE SEQUENCE [LARGE SCALE GENOMIC DNA]</scope>
    <source>
        <strain evidence="14 15">FBCC735</strain>
    </source>
</reference>
<evidence type="ECO:0000256" key="12">
    <source>
        <dbReference type="SAM" id="MobiDB-lite"/>
    </source>
</evidence>
<feature type="compositionally biased region" description="Polar residues" evidence="12">
    <location>
        <begin position="78"/>
        <end position="97"/>
    </location>
</feature>
<dbReference type="InterPro" id="IPR012677">
    <property type="entry name" value="Nucleotide-bd_a/b_plait_sf"/>
</dbReference>
<feature type="compositionally biased region" description="Low complexity" evidence="12">
    <location>
        <begin position="621"/>
        <end position="637"/>
    </location>
</feature>
<feature type="compositionally biased region" description="Pro residues" evidence="12">
    <location>
        <begin position="848"/>
        <end position="860"/>
    </location>
</feature>
<dbReference type="GO" id="GO:0046872">
    <property type="term" value="F:metal ion binding"/>
    <property type="evidence" value="ECO:0007669"/>
    <property type="project" value="UniProtKB-KW"/>
</dbReference>
<dbReference type="PANTHER" id="PTHR12001">
    <property type="entry name" value="GERANYLGERANYL PYROPHOSPHATE SYNTHASE"/>
    <property type="match status" value="1"/>
</dbReference>
<evidence type="ECO:0000256" key="3">
    <source>
        <dbReference type="ARBA" id="ARBA00022679"/>
    </source>
</evidence>
<dbReference type="SFLD" id="SFLDS00005">
    <property type="entry name" value="Isoprenoid_Synthase_Type_I"/>
    <property type="match status" value="1"/>
</dbReference>
<evidence type="ECO:0000313" key="14">
    <source>
        <dbReference type="EMBL" id="OJT08461.1"/>
    </source>
</evidence>
<dbReference type="InterPro" id="IPR008949">
    <property type="entry name" value="Isoprenoid_synthase_dom_sf"/>
</dbReference>
<dbReference type="GO" id="GO:1990234">
    <property type="term" value="C:transferase complex"/>
    <property type="evidence" value="ECO:0007669"/>
    <property type="project" value="TreeGrafter"/>
</dbReference>
<feature type="compositionally biased region" description="Basic residues" evidence="12">
    <location>
        <begin position="388"/>
        <end position="400"/>
    </location>
</feature>
<keyword evidence="6" id="KW-0414">Isoprene biosynthesis</keyword>
<dbReference type="GO" id="GO:0008299">
    <property type="term" value="P:isoprenoid biosynthetic process"/>
    <property type="evidence" value="ECO:0007669"/>
    <property type="project" value="UniProtKB-KW"/>
</dbReference>
<accession>A0A1M2VLI2</accession>
<dbReference type="AlphaFoldDB" id="A0A1M2VLI2"/>
<dbReference type="InterPro" id="IPR035979">
    <property type="entry name" value="RBD_domain_sf"/>
</dbReference>
<keyword evidence="4" id="KW-0479">Metal-binding</keyword>
<dbReference type="Pfam" id="PF00076">
    <property type="entry name" value="RRM_1"/>
    <property type="match status" value="1"/>
</dbReference>
<keyword evidence="15" id="KW-1185">Reference proteome</keyword>
<comment type="similarity">
    <text evidence="2">Belongs to the FPP/GGPP synthase family.</text>
</comment>
<feature type="compositionally biased region" description="Gly residues" evidence="12">
    <location>
        <begin position="435"/>
        <end position="444"/>
    </location>
</feature>
<evidence type="ECO:0000256" key="9">
    <source>
        <dbReference type="ARBA" id="ARBA00032448"/>
    </source>
</evidence>
<dbReference type="PROSITE" id="PS00444">
    <property type="entry name" value="POLYPRENYL_SYNTHASE_2"/>
    <property type="match status" value="1"/>
</dbReference>
<dbReference type="SUPFAM" id="SSF48576">
    <property type="entry name" value="Terpenoid synthases"/>
    <property type="match status" value="2"/>
</dbReference>
<dbReference type="CDD" id="cd12276">
    <property type="entry name" value="RRM2_MEI2_EAR1_like"/>
    <property type="match status" value="1"/>
</dbReference>
<protein>
    <recommendedName>
        <fullName evidence="10">(2E,6E)-farnesyl diphosphate synthase</fullName>
    </recommendedName>
    <alternativeName>
        <fullName evidence="9">Dimethylallyltranstransferase</fullName>
    </alternativeName>
    <alternativeName>
        <fullName evidence="8">Farnesyl diphosphate synthase</fullName>
    </alternativeName>
    <alternativeName>
        <fullName evidence="7">Geranyltranstransferase</fullName>
    </alternativeName>
</protein>
<dbReference type="CDD" id="cd00685">
    <property type="entry name" value="Trans_IPPS_HT"/>
    <property type="match status" value="1"/>
</dbReference>
<proteinExistence type="inferred from homology"/>
<feature type="compositionally biased region" description="Basic and acidic residues" evidence="12">
    <location>
        <begin position="359"/>
        <end position="387"/>
    </location>
</feature>
<dbReference type="STRING" id="154538.A0A1M2VLI2"/>
<comment type="cofactor">
    <cofactor evidence="1">
        <name>Mg(2+)</name>
        <dbReference type="ChEBI" id="CHEBI:18420"/>
    </cofactor>
</comment>
<evidence type="ECO:0000256" key="11">
    <source>
        <dbReference type="PROSITE-ProRule" id="PRU00176"/>
    </source>
</evidence>
<feature type="compositionally biased region" description="Pro residues" evidence="12">
    <location>
        <begin position="611"/>
        <end position="620"/>
    </location>
</feature>
<dbReference type="GO" id="GO:0006744">
    <property type="term" value="P:ubiquinone biosynthetic process"/>
    <property type="evidence" value="ECO:0007669"/>
    <property type="project" value="TreeGrafter"/>
</dbReference>
<dbReference type="SMART" id="SM00360">
    <property type="entry name" value="RRM"/>
    <property type="match status" value="1"/>
</dbReference>
<keyword evidence="3" id="KW-0808">Transferase</keyword>
<evidence type="ECO:0000256" key="6">
    <source>
        <dbReference type="ARBA" id="ARBA00023229"/>
    </source>
</evidence>
<organism evidence="14 15">
    <name type="scientific">Trametes pubescens</name>
    <name type="common">White-rot fungus</name>
    <dbReference type="NCBI Taxonomy" id="154538"/>
    <lineage>
        <taxon>Eukaryota</taxon>
        <taxon>Fungi</taxon>
        <taxon>Dikarya</taxon>
        <taxon>Basidiomycota</taxon>
        <taxon>Agaricomycotina</taxon>
        <taxon>Agaricomycetes</taxon>
        <taxon>Polyporales</taxon>
        <taxon>Polyporaceae</taxon>
        <taxon>Trametes</taxon>
    </lineage>
</organism>
<feature type="compositionally biased region" description="Pro residues" evidence="12">
    <location>
        <begin position="509"/>
        <end position="532"/>
    </location>
</feature>
<dbReference type="InterPro" id="IPR000504">
    <property type="entry name" value="RRM_dom"/>
</dbReference>
<dbReference type="EMBL" id="MNAD01001042">
    <property type="protein sequence ID" value="OJT08461.1"/>
    <property type="molecule type" value="Genomic_DNA"/>
</dbReference>
<feature type="compositionally biased region" description="Basic and acidic residues" evidence="12">
    <location>
        <begin position="413"/>
        <end position="433"/>
    </location>
</feature>
<feature type="region of interest" description="Disordered" evidence="12">
    <location>
        <begin position="837"/>
        <end position="860"/>
    </location>
</feature>
<feature type="region of interest" description="Disordered" evidence="12">
    <location>
        <begin position="1"/>
        <end position="154"/>
    </location>
</feature>
<evidence type="ECO:0000256" key="4">
    <source>
        <dbReference type="ARBA" id="ARBA00022723"/>
    </source>
</evidence>
<feature type="domain" description="RRM" evidence="13">
    <location>
        <begin position="168"/>
        <end position="262"/>
    </location>
</feature>
<evidence type="ECO:0000313" key="15">
    <source>
        <dbReference type="Proteomes" id="UP000184267"/>
    </source>
</evidence>
<dbReference type="PANTHER" id="PTHR12001:SF69">
    <property type="entry name" value="ALL TRANS-POLYPRENYL-DIPHOSPHATE SYNTHASE PDSS1"/>
    <property type="match status" value="1"/>
</dbReference>
<dbReference type="InterPro" id="IPR033749">
    <property type="entry name" value="Polyprenyl_synt_CS"/>
</dbReference>
<keyword evidence="11" id="KW-0694">RNA-binding</keyword>
<dbReference type="InterPro" id="IPR000092">
    <property type="entry name" value="Polyprenyl_synt"/>
</dbReference>
<gene>
    <name evidence="14" type="ORF">TRAPUB_644</name>
</gene>
<comment type="caution">
    <text evidence="14">The sequence shown here is derived from an EMBL/GenBank/DDBJ whole genome shotgun (WGS) entry which is preliminary data.</text>
</comment>
<dbReference type="Pfam" id="PF00348">
    <property type="entry name" value="polyprenyl_synt"/>
    <property type="match status" value="1"/>
</dbReference>
<dbReference type="PROSITE" id="PS50102">
    <property type="entry name" value="RRM"/>
    <property type="match status" value="1"/>
</dbReference>
<feature type="compositionally biased region" description="Gly residues" evidence="12">
    <location>
        <begin position="401"/>
        <end position="411"/>
    </location>
</feature>
<evidence type="ECO:0000256" key="1">
    <source>
        <dbReference type="ARBA" id="ARBA00001946"/>
    </source>
</evidence>
<dbReference type="PROSITE" id="PS00723">
    <property type="entry name" value="POLYPRENYL_SYNTHASE_1"/>
    <property type="match status" value="1"/>
</dbReference>
<evidence type="ECO:0000256" key="8">
    <source>
        <dbReference type="ARBA" id="ARBA00032424"/>
    </source>
</evidence>
<dbReference type="Proteomes" id="UP000184267">
    <property type="component" value="Unassembled WGS sequence"/>
</dbReference>
<evidence type="ECO:0000256" key="7">
    <source>
        <dbReference type="ARBA" id="ARBA00032380"/>
    </source>
</evidence>
<dbReference type="Gene3D" id="3.30.70.330">
    <property type="match status" value="1"/>
</dbReference>
<evidence type="ECO:0000259" key="13">
    <source>
        <dbReference type="PROSITE" id="PS50102"/>
    </source>
</evidence>
<dbReference type="OrthoDB" id="9927103at2759"/>
<dbReference type="GO" id="GO:0003723">
    <property type="term" value="F:RNA binding"/>
    <property type="evidence" value="ECO:0007669"/>
    <property type="project" value="UniProtKB-UniRule"/>
</dbReference>
<evidence type="ECO:0000256" key="2">
    <source>
        <dbReference type="ARBA" id="ARBA00006706"/>
    </source>
</evidence>
<dbReference type="OMA" id="VGRENWN"/>
<feature type="region of interest" description="Disordered" evidence="12">
    <location>
        <begin position="179"/>
        <end position="199"/>
    </location>
</feature>
<feature type="region of interest" description="Disordered" evidence="12">
    <location>
        <begin position="355"/>
        <end position="646"/>
    </location>
</feature>
<feature type="compositionally biased region" description="Basic and acidic residues" evidence="12">
    <location>
        <begin position="479"/>
        <end position="489"/>
    </location>
</feature>